<evidence type="ECO:0000313" key="2">
    <source>
        <dbReference type="Proteomes" id="UP000076021"/>
    </source>
</evidence>
<keyword evidence="2" id="KW-1185">Reference proteome</keyword>
<dbReference type="Proteomes" id="UP000076021">
    <property type="component" value="Chromosome"/>
</dbReference>
<dbReference type="RefSeq" id="WP_066790803.1">
    <property type="nucleotide sequence ID" value="NZ_CP014806.1"/>
</dbReference>
<dbReference type="AlphaFoldDB" id="A0A143HFD5"/>
<gene>
    <name evidence="1" type="ORF">ATY39_14045</name>
</gene>
<proteinExistence type="predicted"/>
<reference evidence="1 2" key="1">
    <citation type="journal article" date="2016" name="Genome Announc.">
        <title>Whole-Genome Sequence of Rummeliibacillus stabekisii Strain PP9 Isolated from Antarctic Soil.</title>
        <authorList>
            <person name="da Mota F.F."/>
            <person name="Vollu R.E."/>
            <person name="Jurelevicius D."/>
            <person name="Seldin L."/>
        </authorList>
    </citation>
    <scope>NUCLEOTIDE SEQUENCE [LARGE SCALE GENOMIC DNA]</scope>
    <source>
        <strain evidence="1 2">PP9</strain>
    </source>
</reference>
<organism evidence="1 2">
    <name type="scientific">Rummeliibacillus stabekisii</name>
    <dbReference type="NCBI Taxonomy" id="241244"/>
    <lineage>
        <taxon>Bacteria</taxon>
        <taxon>Bacillati</taxon>
        <taxon>Bacillota</taxon>
        <taxon>Bacilli</taxon>
        <taxon>Bacillales</taxon>
        <taxon>Caryophanaceae</taxon>
        <taxon>Rummeliibacillus</taxon>
    </lineage>
</organism>
<dbReference type="OrthoDB" id="2456055at2"/>
<evidence type="ECO:0000313" key="1">
    <source>
        <dbReference type="EMBL" id="AMX00435.1"/>
    </source>
</evidence>
<accession>A0A143HFD5</accession>
<dbReference type="KEGG" id="rst:ATY39_14045"/>
<dbReference type="STRING" id="241244.ATY39_14045"/>
<reference evidence="2" key="2">
    <citation type="submission" date="2016-03" db="EMBL/GenBank/DDBJ databases">
        <authorList>
            <person name="Ploux O."/>
        </authorList>
    </citation>
    <scope>NUCLEOTIDE SEQUENCE [LARGE SCALE GENOMIC DNA]</scope>
    <source>
        <strain evidence="2">PP9</strain>
    </source>
</reference>
<sequence length="69" mass="7762">MKPTNSIKYIIDQIVIAYCQYEKFGDKTFGDNFEKYTAQLMQITGLDRDGALEYAVSFLVGESKVKGVA</sequence>
<protein>
    <submittedName>
        <fullName evidence="1">Uncharacterized protein</fullName>
    </submittedName>
</protein>
<dbReference type="EMBL" id="CP014806">
    <property type="protein sequence ID" value="AMX00435.1"/>
    <property type="molecule type" value="Genomic_DNA"/>
</dbReference>
<name>A0A143HFD5_9BACL</name>